<organism evidence="1 2">
    <name type="scientific">Paraburkholderia piptadeniae</name>
    <dbReference type="NCBI Taxonomy" id="1701573"/>
    <lineage>
        <taxon>Bacteria</taxon>
        <taxon>Pseudomonadati</taxon>
        <taxon>Pseudomonadota</taxon>
        <taxon>Betaproteobacteria</taxon>
        <taxon>Burkholderiales</taxon>
        <taxon>Burkholderiaceae</taxon>
        <taxon>Paraburkholderia</taxon>
    </lineage>
</organism>
<sequence length="47" mass="5237">MTHTVPDTVRDALAAGLHPLKTWRHTQRFCQAELSKDHAASIICDHG</sequence>
<dbReference type="Proteomes" id="UP000195569">
    <property type="component" value="Unassembled WGS sequence"/>
</dbReference>
<reference evidence="1" key="1">
    <citation type="submission" date="2016-12" db="EMBL/GenBank/DDBJ databases">
        <authorList>
            <person name="Moulin L."/>
        </authorList>
    </citation>
    <scope>NUCLEOTIDE SEQUENCE [LARGE SCALE GENOMIC DNA]</scope>
    <source>
        <strain evidence="1">STM 7183</strain>
    </source>
</reference>
<gene>
    <name evidence="1" type="ORF">BN2476_610013</name>
</gene>
<keyword evidence="2" id="KW-1185">Reference proteome</keyword>
<comment type="caution">
    <text evidence="1">The sequence shown here is derived from an EMBL/GenBank/DDBJ whole genome shotgun (WGS) entry which is preliminary data.</text>
</comment>
<evidence type="ECO:0000313" key="1">
    <source>
        <dbReference type="EMBL" id="SIT47900.1"/>
    </source>
</evidence>
<evidence type="ECO:0000313" key="2">
    <source>
        <dbReference type="Proteomes" id="UP000195569"/>
    </source>
</evidence>
<accession>A0A1N7SKI9</accession>
<dbReference type="EMBL" id="CYGY02000061">
    <property type="protein sequence ID" value="SIT47900.1"/>
    <property type="molecule type" value="Genomic_DNA"/>
</dbReference>
<protein>
    <submittedName>
        <fullName evidence="1">Uncharacterized protein</fullName>
    </submittedName>
</protein>
<dbReference type="AlphaFoldDB" id="A0A1N7SKI9"/>
<name>A0A1N7SKI9_9BURK</name>
<proteinExistence type="predicted"/>